<comment type="caution">
    <text evidence="1">The sequence shown here is derived from an EMBL/GenBank/DDBJ whole genome shotgun (WGS) entry which is preliminary data.</text>
</comment>
<name>A0A8K0KS62_LADFU</name>
<protein>
    <submittedName>
        <fullName evidence="1">Uncharacterized protein</fullName>
    </submittedName>
</protein>
<proteinExistence type="predicted"/>
<keyword evidence="2" id="KW-1185">Reference proteome</keyword>
<evidence type="ECO:0000313" key="2">
    <source>
        <dbReference type="Proteomes" id="UP000792457"/>
    </source>
</evidence>
<sequence length="115" mass="12754">MKFTLAALKGLHRLNLNSTRLSPETFEKLKAALPALQECDVRLASRLNSFLQGTLVLPKKYSIQNSKELCEKRSGVTLPPNANNIQLGAKYLPPDSRVESYSSHCNNDENIVLNG</sequence>
<dbReference type="Proteomes" id="UP000792457">
    <property type="component" value="Unassembled WGS sequence"/>
</dbReference>
<reference evidence="1" key="1">
    <citation type="submission" date="2013-04" db="EMBL/GenBank/DDBJ databases">
        <authorList>
            <person name="Qu J."/>
            <person name="Murali S.C."/>
            <person name="Bandaranaike D."/>
            <person name="Bellair M."/>
            <person name="Blankenburg K."/>
            <person name="Chao H."/>
            <person name="Dinh H."/>
            <person name="Doddapaneni H."/>
            <person name="Downs B."/>
            <person name="Dugan-Rocha S."/>
            <person name="Elkadiri S."/>
            <person name="Gnanaolivu R.D."/>
            <person name="Hernandez B."/>
            <person name="Javaid M."/>
            <person name="Jayaseelan J.C."/>
            <person name="Lee S."/>
            <person name="Li M."/>
            <person name="Ming W."/>
            <person name="Munidasa M."/>
            <person name="Muniz J."/>
            <person name="Nguyen L."/>
            <person name="Ongeri F."/>
            <person name="Osuji N."/>
            <person name="Pu L.-L."/>
            <person name="Puazo M."/>
            <person name="Qu C."/>
            <person name="Quiroz J."/>
            <person name="Raj R."/>
            <person name="Weissenberger G."/>
            <person name="Xin Y."/>
            <person name="Zou X."/>
            <person name="Han Y."/>
            <person name="Richards S."/>
            <person name="Worley K."/>
            <person name="Muzny D."/>
            <person name="Gibbs R."/>
        </authorList>
    </citation>
    <scope>NUCLEOTIDE SEQUENCE</scope>
    <source>
        <strain evidence="1">Sampled in the wild</strain>
    </source>
</reference>
<evidence type="ECO:0000313" key="1">
    <source>
        <dbReference type="EMBL" id="KAG8239995.1"/>
    </source>
</evidence>
<dbReference type="OrthoDB" id="10056090at2759"/>
<accession>A0A8K0KS62</accession>
<organism evidence="1 2">
    <name type="scientific">Ladona fulva</name>
    <name type="common">Scarce chaser dragonfly</name>
    <name type="synonym">Libellula fulva</name>
    <dbReference type="NCBI Taxonomy" id="123851"/>
    <lineage>
        <taxon>Eukaryota</taxon>
        <taxon>Metazoa</taxon>
        <taxon>Ecdysozoa</taxon>
        <taxon>Arthropoda</taxon>
        <taxon>Hexapoda</taxon>
        <taxon>Insecta</taxon>
        <taxon>Pterygota</taxon>
        <taxon>Palaeoptera</taxon>
        <taxon>Odonata</taxon>
        <taxon>Epiprocta</taxon>
        <taxon>Anisoptera</taxon>
        <taxon>Libelluloidea</taxon>
        <taxon>Libellulidae</taxon>
        <taxon>Ladona</taxon>
    </lineage>
</organism>
<gene>
    <name evidence="1" type="ORF">J437_LFUL016511</name>
</gene>
<dbReference type="EMBL" id="KZ310643">
    <property type="protein sequence ID" value="KAG8239995.1"/>
    <property type="molecule type" value="Genomic_DNA"/>
</dbReference>
<dbReference type="AlphaFoldDB" id="A0A8K0KS62"/>
<reference evidence="1" key="2">
    <citation type="submission" date="2017-10" db="EMBL/GenBank/DDBJ databases">
        <title>Ladona fulva Genome sequencing and assembly.</title>
        <authorList>
            <person name="Murali S."/>
            <person name="Richards S."/>
            <person name="Bandaranaike D."/>
            <person name="Bellair M."/>
            <person name="Blankenburg K."/>
            <person name="Chao H."/>
            <person name="Dinh H."/>
            <person name="Doddapaneni H."/>
            <person name="Dugan-Rocha S."/>
            <person name="Elkadiri S."/>
            <person name="Gnanaolivu R."/>
            <person name="Hernandez B."/>
            <person name="Skinner E."/>
            <person name="Javaid M."/>
            <person name="Lee S."/>
            <person name="Li M."/>
            <person name="Ming W."/>
            <person name="Munidasa M."/>
            <person name="Muniz J."/>
            <person name="Nguyen L."/>
            <person name="Hughes D."/>
            <person name="Osuji N."/>
            <person name="Pu L.-L."/>
            <person name="Puazo M."/>
            <person name="Qu C."/>
            <person name="Quiroz J."/>
            <person name="Raj R."/>
            <person name="Weissenberger G."/>
            <person name="Xin Y."/>
            <person name="Zou X."/>
            <person name="Han Y."/>
            <person name="Worley K."/>
            <person name="Muzny D."/>
            <person name="Gibbs R."/>
        </authorList>
    </citation>
    <scope>NUCLEOTIDE SEQUENCE</scope>
    <source>
        <strain evidence="1">Sampled in the wild</strain>
    </source>
</reference>